<keyword evidence="2 5" id="KW-0812">Transmembrane</keyword>
<dbReference type="InterPro" id="IPR010432">
    <property type="entry name" value="RDD"/>
</dbReference>
<protein>
    <recommendedName>
        <fullName evidence="6">RDD domain-containing protein</fullName>
    </recommendedName>
</protein>
<evidence type="ECO:0000256" key="2">
    <source>
        <dbReference type="ARBA" id="ARBA00022692"/>
    </source>
</evidence>
<evidence type="ECO:0000313" key="7">
    <source>
        <dbReference type="EMBL" id="ABY24730.1"/>
    </source>
</evidence>
<keyword evidence="4 5" id="KW-0472">Membrane</keyword>
<evidence type="ECO:0000313" key="8">
    <source>
        <dbReference type="Proteomes" id="UP000002007"/>
    </source>
</evidence>
<dbReference type="STRING" id="288705.RSal33209_3009"/>
<dbReference type="EMBL" id="CP000910">
    <property type="protein sequence ID" value="ABY24730.1"/>
    <property type="molecule type" value="Genomic_DNA"/>
</dbReference>
<proteinExistence type="predicted"/>
<feature type="domain" description="RDD" evidence="6">
    <location>
        <begin position="17"/>
        <end position="144"/>
    </location>
</feature>
<keyword evidence="3 5" id="KW-1133">Transmembrane helix</keyword>
<gene>
    <name evidence="7" type="ordered locus">RSal33209_3009</name>
</gene>
<evidence type="ECO:0000256" key="5">
    <source>
        <dbReference type="SAM" id="Phobius"/>
    </source>
</evidence>
<evidence type="ECO:0000256" key="4">
    <source>
        <dbReference type="ARBA" id="ARBA00023136"/>
    </source>
</evidence>
<dbReference type="Proteomes" id="UP000002007">
    <property type="component" value="Chromosome"/>
</dbReference>
<dbReference type="KEGG" id="rsa:RSal33209_3009"/>
<evidence type="ECO:0000256" key="3">
    <source>
        <dbReference type="ARBA" id="ARBA00022989"/>
    </source>
</evidence>
<dbReference type="eggNOG" id="COG1714">
    <property type="taxonomic scope" value="Bacteria"/>
</dbReference>
<dbReference type="AlphaFoldDB" id="A9WU59"/>
<dbReference type="RefSeq" id="WP_012246375.1">
    <property type="nucleotide sequence ID" value="NC_010168.1"/>
</dbReference>
<organism evidence="7 8">
    <name type="scientific">Renibacterium salmoninarum (strain ATCC 33209 / DSM 20767 / JCM 11484 / NBRC 15589 / NCIMB 2235)</name>
    <dbReference type="NCBI Taxonomy" id="288705"/>
    <lineage>
        <taxon>Bacteria</taxon>
        <taxon>Bacillati</taxon>
        <taxon>Actinomycetota</taxon>
        <taxon>Actinomycetes</taxon>
        <taxon>Micrococcales</taxon>
        <taxon>Micrococcaceae</taxon>
        <taxon>Renibacterium</taxon>
    </lineage>
</organism>
<dbReference type="GO" id="GO:0016020">
    <property type="term" value="C:membrane"/>
    <property type="evidence" value="ECO:0007669"/>
    <property type="project" value="UniProtKB-SubCell"/>
</dbReference>
<keyword evidence="8" id="KW-1185">Reference proteome</keyword>
<feature type="transmembrane region" description="Helical" evidence="5">
    <location>
        <begin position="55"/>
        <end position="75"/>
    </location>
</feature>
<accession>A9WU59</accession>
<name>A9WU59_RENSM</name>
<dbReference type="Pfam" id="PF06271">
    <property type="entry name" value="RDD"/>
    <property type="match status" value="1"/>
</dbReference>
<sequence length="229" mass="24868">MTSIVTGEAVVLELRPASFAARALGTIIDMIGSIIALLLTVYLVFWAFRNIDRAAATAIVLSLMVLFMVVVPASVETITRGKSLGKYAMGLRVVRDDGGAIRFRHAFIRSIVGYLELYLTIGSVAFLCSLFNERSKRLGDMLAGTYAMRERVPSAPVLQLSTPGYLLTWAEHADIGRLPDGLARRISQFMYQAAKMAPASRELLARNLAQEASAFVSPPPPAGTMPDAF</sequence>
<comment type="subcellular location">
    <subcellularLocation>
        <location evidence="1">Membrane</location>
        <topology evidence="1">Multi-pass membrane protein</topology>
    </subcellularLocation>
</comment>
<dbReference type="HOGENOM" id="CLU_054176_0_0_11"/>
<feature type="transmembrane region" description="Helical" evidence="5">
    <location>
        <begin position="111"/>
        <end position="131"/>
    </location>
</feature>
<dbReference type="PANTHER" id="PTHR38480:SF1">
    <property type="entry name" value="SLR0254 PROTEIN"/>
    <property type="match status" value="1"/>
</dbReference>
<evidence type="ECO:0000259" key="6">
    <source>
        <dbReference type="Pfam" id="PF06271"/>
    </source>
</evidence>
<evidence type="ECO:0000256" key="1">
    <source>
        <dbReference type="ARBA" id="ARBA00004141"/>
    </source>
</evidence>
<feature type="transmembrane region" description="Helical" evidence="5">
    <location>
        <begin position="23"/>
        <end position="48"/>
    </location>
</feature>
<dbReference type="PANTHER" id="PTHR38480">
    <property type="entry name" value="SLR0254 PROTEIN"/>
    <property type="match status" value="1"/>
</dbReference>
<reference evidence="8" key="1">
    <citation type="journal article" date="2008" name="J. Bacteriol.">
        <title>Genome sequence of the fish pathogen Renibacterium salmoninarum suggests reductive evolution away from an environmental Arthrobacter ancestor.</title>
        <authorList>
            <person name="Wiens G.D."/>
            <person name="Rockey D.D."/>
            <person name="Wu Z."/>
            <person name="Chang J."/>
            <person name="Levy R."/>
            <person name="Crane S."/>
            <person name="Chen D.S."/>
            <person name="Capri G.R."/>
            <person name="Burnett J.R."/>
            <person name="Sudheesh P.S."/>
            <person name="Schipma M.J."/>
            <person name="Burd H."/>
            <person name="Bhattacharyya A."/>
            <person name="Rhodes L.D."/>
            <person name="Kaul R."/>
            <person name="Strom M.S."/>
        </authorList>
    </citation>
    <scope>NUCLEOTIDE SEQUENCE [LARGE SCALE GENOMIC DNA]</scope>
    <source>
        <strain evidence="8">ATCC 33209 / DSM 20767 / JCM 11484 / NBRC 15589 / NCIMB 2235</strain>
    </source>
</reference>